<accession>A0ACC0XF76</accession>
<organism evidence="1 2">
    <name type="scientific">Pistacia integerrima</name>
    <dbReference type="NCBI Taxonomy" id="434235"/>
    <lineage>
        <taxon>Eukaryota</taxon>
        <taxon>Viridiplantae</taxon>
        <taxon>Streptophyta</taxon>
        <taxon>Embryophyta</taxon>
        <taxon>Tracheophyta</taxon>
        <taxon>Spermatophyta</taxon>
        <taxon>Magnoliopsida</taxon>
        <taxon>eudicotyledons</taxon>
        <taxon>Gunneridae</taxon>
        <taxon>Pentapetalae</taxon>
        <taxon>rosids</taxon>
        <taxon>malvids</taxon>
        <taxon>Sapindales</taxon>
        <taxon>Anacardiaceae</taxon>
        <taxon>Pistacia</taxon>
    </lineage>
</organism>
<name>A0ACC0XF76_9ROSI</name>
<protein>
    <submittedName>
        <fullName evidence="1">Uncharacterized protein</fullName>
    </submittedName>
</protein>
<dbReference type="EMBL" id="CM047748">
    <property type="protein sequence ID" value="KAJ0014913.1"/>
    <property type="molecule type" value="Genomic_DNA"/>
</dbReference>
<gene>
    <name evidence="1" type="ORF">Pint_21904</name>
</gene>
<proteinExistence type="predicted"/>
<dbReference type="Proteomes" id="UP001163603">
    <property type="component" value="Chromosome 13"/>
</dbReference>
<keyword evidence="2" id="KW-1185">Reference proteome</keyword>
<evidence type="ECO:0000313" key="2">
    <source>
        <dbReference type="Proteomes" id="UP001163603"/>
    </source>
</evidence>
<comment type="caution">
    <text evidence="1">The sequence shown here is derived from an EMBL/GenBank/DDBJ whole genome shotgun (WGS) entry which is preliminary data.</text>
</comment>
<reference evidence="2" key="1">
    <citation type="journal article" date="2023" name="G3 (Bethesda)">
        <title>Genome assembly and association tests identify interacting loci associated with vigor, precocity, and sex in interspecific pistachio rootstocks.</title>
        <authorList>
            <person name="Palmer W."/>
            <person name="Jacygrad E."/>
            <person name="Sagayaradj S."/>
            <person name="Cavanaugh K."/>
            <person name="Han R."/>
            <person name="Bertier L."/>
            <person name="Beede B."/>
            <person name="Kafkas S."/>
            <person name="Golino D."/>
            <person name="Preece J."/>
            <person name="Michelmore R."/>
        </authorList>
    </citation>
    <scope>NUCLEOTIDE SEQUENCE [LARGE SCALE GENOMIC DNA]</scope>
</reference>
<sequence length="73" mass="8212">MPNFLQLLPSLIPNFTSQQVLHVTSRFTLAAFTSLFTPHSGSLQLLLFCSSLCKIDLYLSHYAAFLILQILIL</sequence>
<evidence type="ECO:0000313" key="1">
    <source>
        <dbReference type="EMBL" id="KAJ0014913.1"/>
    </source>
</evidence>